<name>A0A816FG33_9BILA</name>
<gene>
    <name evidence="1" type="ORF">KQP761_LOCUS32074</name>
</gene>
<organism evidence="1 2">
    <name type="scientific">Rotaria magnacalcarata</name>
    <dbReference type="NCBI Taxonomy" id="392030"/>
    <lineage>
        <taxon>Eukaryota</taxon>
        <taxon>Metazoa</taxon>
        <taxon>Spiralia</taxon>
        <taxon>Gnathifera</taxon>
        <taxon>Rotifera</taxon>
        <taxon>Eurotatoria</taxon>
        <taxon>Bdelloidea</taxon>
        <taxon>Philodinida</taxon>
        <taxon>Philodinidae</taxon>
        <taxon>Rotaria</taxon>
    </lineage>
</organism>
<accession>A0A816FG33</accession>
<comment type="caution">
    <text evidence="1">The sequence shown here is derived from an EMBL/GenBank/DDBJ whole genome shotgun (WGS) entry which is preliminary data.</text>
</comment>
<sequence length="46" mass="5087">MDHNGNNLSISSTFEGRGHYKVSQVRGLKKVGVNLQFVNTLNITIV</sequence>
<dbReference type="AlphaFoldDB" id="A0A816FG33"/>
<protein>
    <submittedName>
        <fullName evidence="1">Uncharacterized protein</fullName>
    </submittedName>
</protein>
<evidence type="ECO:0000313" key="1">
    <source>
        <dbReference type="EMBL" id="CAF1661123.1"/>
    </source>
</evidence>
<evidence type="ECO:0000313" key="2">
    <source>
        <dbReference type="Proteomes" id="UP000663834"/>
    </source>
</evidence>
<reference evidence="1" key="1">
    <citation type="submission" date="2021-02" db="EMBL/GenBank/DDBJ databases">
        <authorList>
            <person name="Nowell W R."/>
        </authorList>
    </citation>
    <scope>NUCLEOTIDE SEQUENCE</scope>
</reference>
<proteinExistence type="predicted"/>
<dbReference type="Proteomes" id="UP000663834">
    <property type="component" value="Unassembled WGS sequence"/>
</dbReference>
<feature type="non-terminal residue" evidence="1">
    <location>
        <position position="1"/>
    </location>
</feature>
<dbReference type="EMBL" id="CAJNOW010017873">
    <property type="protein sequence ID" value="CAF1661123.1"/>
    <property type="molecule type" value="Genomic_DNA"/>
</dbReference>